<dbReference type="Proteomes" id="UP000027195">
    <property type="component" value="Unassembled WGS sequence"/>
</dbReference>
<proteinExistence type="predicted"/>
<sequence>MYPYHPHSSWSGHAPHMQYYRGGRGPSRIVWFILGGLATAWWLRAKDMKREARAIEGAAPSGSCHERRWGWGWNSSQNEHGQNRNEAQWEAEREKIRKFGNEAGETIIDVTEASLDSVLSAVDTLKKKLAEQRAERERAKQSLPKDDDPPHRI</sequence>
<reference evidence="4" key="1">
    <citation type="journal article" date="2014" name="Proc. Natl. Acad. Sci. U.S.A.">
        <title>Extensive sampling of basidiomycete genomes demonstrates inadequacy of the white-rot/brown-rot paradigm for wood decay fungi.</title>
        <authorList>
            <person name="Riley R."/>
            <person name="Salamov A.A."/>
            <person name="Brown D.W."/>
            <person name="Nagy L.G."/>
            <person name="Floudas D."/>
            <person name="Held B.W."/>
            <person name="Levasseur A."/>
            <person name="Lombard V."/>
            <person name="Morin E."/>
            <person name="Otillar R."/>
            <person name="Lindquist E.A."/>
            <person name="Sun H."/>
            <person name="LaButti K.M."/>
            <person name="Schmutz J."/>
            <person name="Jabbour D."/>
            <person name="Luo H."/>
            <person name="Baker S.E."/>
            <person name="Pisabarro A.G."/>
            <person name="Walton J.D."/>
            <person name="Blanchette R.A."/>
            <person name="Henrissat B."/>
            <person name="Martin F."/>
            <person name="Cullen D."/>
            <person name="Hibbett D.S."/>
            <person name="Grigoriev I.V."/>
        </authorList>
    </citation>
    <scope>NUCLEOTIDE SEQUENCE [LARGE SCALE GENOMIC DNA]</scope>
    <source>
        <strain evidence="4">FD-172 SS1</strain>
    </source>
</reference>
<keyword evidence="4" id="KW-1185">Reference proteome</keyword>
<evidence type="ECO:0000313" key="3">
    <source>
        <dbReference type="EMBL" id="KDQ15444.1"/>
    </source>
</evidence>
<feature type="region of interest" description="Disordered" evidence="1">
    <location>
        <begin position="132"/>
        <end position="153"/>
    </location>
</feature>
<keyword evidence="2" id="KW-1133">Transmembrane helix</keyword>
<dbReference type="HOGENOM" id="CLU_109488_1_0_1"/>
<gene>
    <name evidence="3" type="ORF">BOTBODRAFT_31775</name>
</gene>
<keyword evidence="2" id="KW-0812">Transmembrane</keyword>
<dbReference type="EMBL" id="KL198032">
    <property type="protein sequence ID" value="KDQ15444.1"/>
    <property type="molecule type" value="Genomic_DNA"/>
</dbReference>
<evidence type="ECO:0000256" key="2">
    <source>
        <dbReference type="SAM" id="Phobius"/>
    </source>
</evidence>
<evidence type="ECO:0000313" key="4">
    <source>
        <dbReference type="Proteomes" id="UP000027195"/>
    </source>
</evidence>
<dbReference type="AlphaFoldDB" id="A0A067MIU3"/>
<dbReference type="OrthoDB" id="2960209at2759"/>
<dbReference type="InParanoid" id="A0A067MIU3"/>
<keyword evidence="2" id="KW-0472">Membrane</keyword>
<dbReference type="STRING" id="930990.A0A067MIU3"/>
<evidence type="ECO:0000256" key="1">
    <source>
        <dbReference type="SAM" id="MobiDB-lite"/>
    </source>
</evidence>
<name>A0A067MIU3_BOTB1</name>
<protein>
    <submittedName>
        <fullName evidence="3">Uncharacterized protein</fullName>
    </submittedName>
</protein>
<organism evidence="3 4">
    <name type="scientific">Botryobasidium botryosum (strain FD-172 SS1)</name>
    <dbReference type="NCBI Taxonomy" id="930990"/>
    <lineage>
        <taxon>Eukaryota</taxon>
        <taxon>Fungi</taxon>
        <taxon>Dikarya</taxon>
        <taxon>Basidiomycota</taxon>
        <taxon>Agaricomycotina</taxon>
        <taxon>Agaricomycetes</taxon>
        <taxon>Cantharellales</taxon>
        <taxon>Botryobasidiaceae</taxon>
        <taxon>Botryobasidium</taxon>
    </lineage>
</organism>
<feature type="transmembrane region" description="Helical" evidence="2">
    <location>
        <begin position="25"/>
        <end position="43"/>
    </location>
</feature>
<accession>A0A067MIU3</accession>